<dbReference type="GO" id="GO:0004658">
    <property type="term" value="F:propionyl-CoA carboxylase activity"/>
    <property type="evidence" value="ECO:0007669"/>
    <property type="project" value="InterPro"/>
</dbReference>
<comment type="caution">
    <text evidence="2">The sequence shown here is derived from an EMBL/GenBank/DDBJ whole genome shotgun (WGS) entry which is preliminary data.</text>
</comment>
<accession>A0A918AQA6</accession>
<dbReference type="GO" id="GO:0003989">
    <property type="term" value="F:acetyl-CoA carboxylase activity"/>
    <property type="evidence" value="ECO:0007669"/>
    <property type="project" value="InterPro"/>
</dbReference>
<protein>
    <recommendedName>
        <fullName evidence="4">Acyl-CoA carboxylase epsilon subunit-like protein</fullName>
    </recommendedName>
</protein>
<keyword evidence="3" id="KW-1185">Reference proteome</keyword>
<evidence type="ECO:0000313" key="3">
    <source>
        <dbReference type="Proteomes" id="UP000639606"/>
    </source>
</evidence>
<dbReference type="Pfam" id="PF13822">
    <property type="entry name" value="ACC_epsilon"/>
    <property type="match status" value="1"/>
</dbReference>
<evidence type="ECO:0000256" key="1">
    <source>
        <dbReference type="SAM" id="MobiDB-lite"/>
    </source>
</evidence>
<dbReference type="InterPro" id="IPR032716">
    <property type="entry name" value="ACC_epsilon"/>
</dbReference>
<dbReference type="Proteomes" id="UP000639606">
    <property type="component" value="Unassembled WGS sequence"/>
</dbReference>
<dbReference type="RefSeq" id="WP_189225663.1">
    <property type="nucleotide sequence ID" value="NZ_BMRG01000011.1"/>
</dbReference>
<sequence length="69" mass="7514">MNAEQPHLEVVRGNPDDVELAALVAAVALVTAAPERPEPPRRTSAWADRSRQTRGPLPHGPAAWRWSLA</sequence>
<evidence type="ECO:0000313" key="2">
    <source>
        <dbReference type="EMBL" id="GGP70328.1"/>
    </source>
</evidence>
<reference evidence="2" key="2">
    <citation type="submission" date="2020-09" db="EMBL/GenBank/DDBJ databases">
        <authorList>
            <person name="Sun Q."/>
            <person name="Ohkuma M."/>
        </authorList>
    </citation>
    <scope>NUCLEOTIDE SEQUENCE</scope>
    <source>
        <strain evidence="2">JCM 3313</strain>
    </source>
</reference>
<proteinExistence type="predicted"/>
<reference evidence="2" key="1">
    <citation type="journal article" date="2014" name="Int. J. Syst. Evol. Microbiol.">
        <title>Complete genome sequence of Corynebacterium casei LMG S-19264T (=DSM 44701T), isolated from a smear-ripened cheese.</title>
        <authorList>
            <consortium name="US DOE Joint Genome Institute (JGI-PGF)"/>
            <person name="Walter F."/>
            <person name="Albersmeier A."/>
            <person name="Kalinowski J."/>
            <person name="Ruckert C."/>
        </authorList>
    </citation>
    <scope>NUCLEOTIDE SEQUENCE</scope>
    <source>
        <strain evidence="2">JCM 3313</strain>
    </source>
</reference>
<organism evidence="2 3">
    <name type="scientific">Saccharothrix coeruleofusca</name>
    <dbReference type="NCBI Taxonomy" id="33919"/>
    <lineage>
        <taxon>Bacteria</taxon>
        <taxon>Bacillati</taxon>
        <taxon>Actinomycetota</taxon>
        <taxon>Actinomycetes</taxon>
        <taxon>Pseudonocardiales</taxon>
        <taxon>Pseudonocardiaceae</taxon>
        <taxon>Saccharothrix</taxon>
    </lineage>
</organism>
<dbReference type="EMBL" id="BMRG01000011">
    <property type="protein sequence ID" value="GGP70328.1"/>
    <property type="molecule type" value="Genomic_DNA"/>
</dbReference>
<evidence type="ECO:0008006" key="4">
    <source>
        <dbReference type="Google" id="ProtNLM"/>
    </source>
</evidence>
<dbReference type="AlphaFoldDB" id="A0A918AQA6"/>
<name>A0A918AQA6_9PSEU</name>
<feature type="region of interest" description="Disordered" evidence="1">
    <location>
        <begin position="34"/>
        <end position="69"/>
    </location>
</feature>
<gene>
    <name evidence="2" type="ORF">GCM10010185_49210</name>
</gene>